<evidence type="ECO:0000313" key="9">
    <source>
        <dbReference type="Proteomes" id="UP001178507"/>
    </source>
</evidence>
<reference evidence="8" key="1">
    <citation type="submission" date="2023-08" db="EMBL/GenBank/DDBJ databases">
        <authorList>
            <person name="Chen Y."/>
            <person name="Shah S."/>
            <person name="Dougan E. K."/>
            <person name="Thang M."/>
            <person name="Chan C."/>
        </authorList>
    </citation>
    <scope>NUCLEOTIDE SEQUENCE</scope>
</reference>
<feature type="region of interest" description="Disordered" evidence="7">
    <location>
        <begin position="18"/>
        <end position="49"/>
    </location>
</feature>
<evidence type="ECO:0000256" key="6">
    <source>
        <dbReference type="ARBA" id="ARBA00023212"/>
    </source>
</evidence>
<evidence type="ECO:0000256" key="4">
    <source>
        <dbReference type="ARBA" id="ARBA00023017"/>
    </source>
</evidence>
<keyword evidence="3" id="KW-0493">Microtubule</keyword>
<keyword evidence="4" id="KW-0243">Dynein</keyword>
<evidence type="ECO:0000256" key="2">
    <source>
        <dbReference type="ARBA" id="ARBA00022490"/>
    </source>
</evidence>
<name>A0AA36JF47_9DINO</name>
<dbReference type="InterPro" id="IPR022780">
    <property type="entry name" value="Dynein_light_int_chain"/>
</dbReference>
<dbReference type="AlphaFoldDB" id="A0AA36JF47"/>
<gene>
    <name evidence="8" type="ORF">EVOR1521_LOCUS27372</name>
</gene>
<dbReference type="Proteomes" id="UP001178507">
    <property type="component" value="Unassembled WGS sequence"/>
</dbReference>
<evidence type="ECO:0000256" key="3">
    <source>
        <dbReference type="ARBA" id="ARBA00022701"/>
    </source>
</evidence>
<sequence>MADYRGFSLGRFRRVSEDRLREQVSEELAEYEAPEAPDTEAESQAKSEAKSEGAEVVLSYNFGIPLIVVVTRSDTSNALESPKTLGWSETIEAYLRNECLPFGAAIVYTAAGSPKFQPRGRFLR</sequence>
<keyword evidence="2" id="KW-0963">Cytoplasm</keyword>
<proteinExistence type="predicted"/>
<organism evidence="8 9">
    <name type="scientific">Effrenium voratum</name>
    <dbReference type="NCBI Taxonomy" id="2562239"/>
    <lineage>
        <taxon>Eukaryota</taxon>
        <taxon>Sar</taxon>
        <taxon>Alveolata</taxon>
        <taxon>Dinophyceae</taxon>
        <taxon>Suessiales</taxon>
        <taxon>Symbiodiniaceae</taxon>
        <taxon>Effrenium</taxon>
    </lineage>
</organism>
<dbReference type="Pfam" id="PF05783">
    <property type="entry name" value="DLIC"/>
    <property type="match status" value="1"/>
</dbReference>
<keyword evidence="5" id="KW-0505">Motor protein</keyword>
<evidence type="ECO:0000256" key="7">
    <source>
        <dbReference type="SAM" id="MobiDB-lite"/>
    </source>
</evidence>
<dbReference type="GO" id="GO:0030286">
    <property type="term" value="C:dynein complex"/>
    <property type="evidence" value="ECO:0007669"/>
    <property type="project" value="UniProtKB-KW"/>
</dbReference>
<comment type="subcellular location">
    <subcellularLocation>
        <location evidence="1">Cytoplasm</location>
        <location evidence="1">Cytoskeleton</location>
    </subcellularLocation>
</comment>
<feature type="compositionally biased region" description="Acidic residues" evidence="7">
    <location>
        <begin position="25"/>
        <end position="41"/>
    </location>
</feature>
<protein>
    <submittedName>
        <fullName evidence="8">Uncharacterized protein</fullName>
    </submittedName>
</protein>
<keyword evidence="9" id="KW-1185">Reference proteome</keyword>
<dbReference type="EMBL" id="CAUJNA010003567">
    <property type="protein sequence ID" value="CAJ1405055.1"/>
    <property type="molecule type" value="Genomic_DNA"/>
</dbReference>
<evidence type="ECO:0000256" key="1">
    <source>
        <dbReference type="ARBA" id="ARBA00004245"/>
    </source>
</evidence>
<dbReference type="GO" id="GO:0005874">
    <property type="term" value="C:microtubule"/>
    <property type="evidence" value="ECO:0007669"/>
    <property type="project" value="UniProtKB-KW"/>
</dbReference>
<comment type="caution">
    <text evidence="8">The sequence shown here is derived from an EMBL/GenBank/DDBJ whole genome shotgun (WGS) entry which is preliminary data.</text>
</comment>
<accession>A0AA36JF47</accession>
<keyword evidence="6" id="KW-0206">Cytoskeleton</keyword>
<evidence type="ECO:0000256" key="5">
    <source>
        <dbReference type="ARBA" id="ARBA00023175"/>
    </source>
</evidence>
<evidence type="ECO:0000313" key="8">
    <source>
        <dbReference type="EMBL" id="CAJ1405055.1"/>
    </source>
</evidence>